<organism evidence="3 4">
    <name type="scientific">Hyaloperonospora brassicae</name>
    <name type="common">Brassica downy mildew</name>
    <name type="synonym">Peronospora brassicae</name>
    <dbReference type="NCBI Taxonomy" id="162125"/>
    <lineage>
        <taxon>Eukaryota</taxon>
        <taxon>Sar</taxon>
        <taxon>Stramenopiles</taxon>
        <taxon>Oomycota</taxon>
        <taxon>Peronosporomycetes</taxon>
        <taxon>Peronosporales</taxon>
        <taxon>Peronosporaceae</taxon>
        <taxon>Hyaloperonospora</taxon>
    </lineage>
</organism>
<feature type="compositionally biased region" description="Basic residues" evidence="1">
    <location>
        <begin position="68"/>
        <end position="84"/>
    </location>
</feature>
<feature type="compositionally biased region" description="Basic and acidic residues" evidence="1">
    <location>
        <begin position="102"/>
        <end position="119"/>
    </location>
</feature>
<feature type="compositionally biased region" description="Polar residues" evidence="1">
    <location>
        <begin position="90"/>
        <end position="101"/>
    </location>
</feature>
<evidence type="ECO:0000313" key="3">
    <source>
        <dbReference type="EMBL" id="CAI5730578.1"/>
    </source>
</evidence>
<evidence type="ECO:0000313" key="2">
    <source>
        <dbReference type="EMBL" id="CAI5729992.1"/>
    </source>
</evidence>
<evidence type="ECO:0000313" key="4">
    <source>
        <dbReference type="Proteomes" id="UP001162031"/>
    </source>
</evidence>
<keyword evidence="4" id="KW-1185">Reference proteome</keyword>
<proteinExistence type="predicted"/>
<accession>A0AAV0U4I4</accession>
<evidence type="ECO:0000256" key="1">
    <source>
        <dbReference type="SAM" id="MobiDB-lite"/>
    </source>
</evidence>
<name>A0AAV0U4I4_HYABA</name>
<dbReference type="EMBL" id="CANTFL010001040">
    <property type="protein sequence ID" value="CAI5730578.1"/>
    <property type="molecule type" value="Genomic_DNA"/>
</dbReference>
<protein>
    <submittedName>
        <fullName evidence="3">Uncharacterized protein</fullName>
    </submittedName>
</protein>
<dbReference type="EMBL" id="CANTFL010001012">
    <property type="protein sequence ID" value="CAI5729992.1"/>
    <property type="molecule type" value="Genomic_DNA"/>
</dbReference>
<dbReference type="AlphaFoldDB" id="A0AAV0U4I4"/>
<gene>
    <name evidence="2" type="ORF">HBR001_LOCUS4704</name>
    <name evidence="3" type="ORF">HBR001_LOCUS4901</name>
</gene>
<comment type="caution">
    <text evidence="3">The sequence shown here is derived from an EMBL/GenBank/DDBJ whole genome shotgun (WGS) entry which is preliminary data.</text>
</comment>
<feature type="region of interest" description="Disordered" evidence="1">
    <location>
        <begin position="68"/>
        <end position="119"/>
    </location>
</feature>
<dbReference type="Proteomes" id="UP001162031">
    <property type="component" value="Unassembled WGS sequence"/>
</dbReference>
<sequence>MHDDSAAGPPLAAHFEAKRRILATVKQLQDRGETIEEATSDEVAEAVCKSAATVFRFDFCLSATAKEKTRHRTRKRAKKRRAKRLHDTTDSAGDQKTARTSCETRDAVPQREEHRTDAQLRRVDCGQLTRPKEERLSSSVAVSPFVKLRKATGTESEVATMHLRYGQGRRNLAATKQRAQRRKALNAATTTATATATTATPAATTTTTSDFRFNFLATS</sequence>
<reference evidence="3" key="1">
    <citation type="submission" date="2022-12" db="EMBL/GenBank/DDBJ databases">
        <authorList>
            <person name="Webb A."/>
        </authorList>
    </citation>
    <scope>NUCLEOTIDE SEQUENCE</scope>
    <source>
        <strain evidence="3">Hp1</strain>
    </source>
</reference>